<dbReference type="PANTHER" id="PTHR46683">
    <property type="entry name" value="OROTATE PHOSPHORIBOSYLTRANSFERASE 1-RELATED"/>
    <property type="match status" value="1"/>
</dbReference>
<organism evidence="10 11">
    <name type="scientific">Lipomyces starkeyi NRRL Y-11557</name>
    <dbReference type="NCBI Taxonomy" id="675824"/>
    <lineage>
        <taxon>Eukaryota</taxon>
        <taxon>Fungi</taxon>
        <taxon>Dikarya</taxon>
        <taxon>Ascomycota</taxon>
        <taxon>Saccharomycotina</taxon>
        <taxon>Lipomycetes</taxon>
        <taxon>Lipomycetales</taxon>
        <taxon>Lipomycetaceae</taxon>
        <taxon>Lipomyces</taxon>
    </lineage>
</organism>
<dbReference type="NCBIfam" id="TIGR00336">
    <property type="entry name" value="pyrE"/>
    <property type="match status" value="1"/>
</dbReference>
<keyword evidence="7" id="KW-0808">Transferase</keyword>
<evidence type="ECO:0000256" key="7">
    <source>
        <dbReference type="ARBA" id="ARBA00022679"/>
    </source>
</evidence>
<keyword evidence="6" id="KW-0328">Glycosyltransferase</keyword>
<evidence type="ECO:0000259" key="9">
    <source>
        <dbReference type="Pfam" id="PF00156"/>
    </source>
</evidence>
<comment type="function">
    <text evidence="1">Catalyzes the transfer of a ribosyl phosphate group from 5-phosphoribose 1-diphosphate to orotate, leading to the formation of orotidine monophosphate (OMP).</text>
</comment>
<dbReference type="GO" id="GO:0044205">
    <property type="term" value="P:'de novo' UMP biosynthetic process"/>
    <property type="evidence" value="ECO:0007669"/>
    <property type="project" value="UniProtKB-UniPathway"/>
</dbReference>
<dbReference type="PANTHER" id="PTHR46683:SF1">
    <property type="entry name" value="OROTATE PHOSPHORIBOSYLTRANSFERASE 1-RELATED"/>
    <property type="match status" value="1"/>
</dbReference>
<accession>A0A1E3QG46</accession>
<dbReference type="UniPathway" id="UPA00070">
    <property type="reaction ID" value="UER00119"/>
</dbReference>
<comment type="similarity">
    <text evidence="3">Belongs to the purine/pyrimidine phosphoribosyltransferase family. PyrE subfamily.</text>
</comment>
<dbReference type="Pfam" id="PF00156">
    <property type="entry name" value="Pribosyltran"/>
    <property type="match status" value="1"/>
</dbReference>
<dbReference type="CDD" id="cd06223">
    <property type="entry name" value="PRTases_typeI"/>
    <property type="match status" value="1"/>
</dbReference>
<dbReference type="HAMAP" id="MF_01208">
    <property type="entry name" value="PyrE"/>
    <property type="match status" value="1"/>
</dbReference>
<evidence type="ECO:0000256" key="5">
    <source>
        <dbReference type="ARBA" id="ARBA00011971"/>
    </source>
</evidence>
<evidence type="ECO:0000256" key="1">
    <source>
        <dbReference type="ARBA" id="ARBA00003769"/>
    </source>
</evidence>
<dbReference type="FunFam" id="3.40.50.2020:FF:000008">
    <property type="entry name" value="Orotate phosphoribosyltransferase"/>
    <property type="match status" value="1"/>
</dbReference>
<name>A0A1E3QG46_LIPST</name>
<dbReference type="OrthoDB" id="5553476at2759"/>
<evidence type="ECO:0000313" key="11">
    <source>
        <dbReference type="Proteomes" id="UP000094385"/>
    </source>
</evidence>
<dbReference type="InterPro" id="IPR000836">
    <property type="entry name" value="PRTase_dom"/>
</dbReference>
<sequence>MKDHQARLIQLSYENKILTFGDFTLKSGRKSPYFFNSGFFCAGDVLGAVADSYAQTIIDAPDLEFDIILGPAYKGIPLAAVTIVKLAEKDPAKFGKMEYAYNRKEKKDHGEGGNTVGGSLKGKRVLILDDVMTAGTAIRESMALINAEGGTLAGVALILDRQERMVDYEHSMIAQVKKDYGVPIYSIITLDDIVQFAKGKLPEEDIKKIEDYREKYKAHPIAE</sequence>
<proteinExistence type="inferred from homology"/>
<dbReference type="InterPro" id="IPR029057">
    <property type="entry name" value="PRTase-like"/>
</dbReference>
<dbReference type="Proteomes" id="UP000094385">
    <property type="component" value="Unassembled WGS sequence"/>
</dbReference>
<comment type="subunit">
    <text evidence="4">Homodimer.</text>
</comment>
<dbReference type="InterPro" id="IPR023031">
    <property type="entry name" value="OPRT"/>
</dbReference>
<dbReference type="AlphaFoldDB" id="A0A1E3QG46"/>
<dbReference type="EC" id="2.4.2.10" evidence="5"/>
<dbReference type="GO" id="GO:0005737">
    <property type="term" value="C:cytoplasm"/>
    <property type="evidence" value="ECO:0007669"/>
    <property type="project" value="TreeGrafter"/>
</dbReference>
<evidence type="ECO:0000313" key="10">
    <source>
        <dbReference type="EMBL" id="ODQ76683.1"/>
    </source>
</evidence>
<evidence type="ECO:0000256" key="4">
    <source>
        <dbReference type="ARBA" id="ARBA00011738"/>
    </source>
</evidence>
<dbReference type="GO" id="GO:0006207">
    <property type="term" value="P:'de novo' pyrimidine nucleobase biosynthetic process"/>
    <property type="evidence" value="ECO:0007669"/>
    <property type="project" value="TreeGrafter"/>
</dbReference>
<dbReference type="GO" id="GO:0046132">
    <property type="term" value="P:pyrimidine ribonucleoside biosynthetic process"/>
    <property type="evidence" value="ECO:0007669"/>
    <property type="project" value="UniProtKB-ARBA"/>
</dbReference>
<dbReference type="STRING" id="675824.A0A1E3QG46"/>
<reference evidence="10 11" key="1">
    <citation type="journal article" date="2016" name="Proc. Natl. Acad. Sci. U.S.A.">
        <title>Comparative genomics of biotechnologically important yeasts.</title>
        <authorList>
            <person name="Riley R."/>
            <person name="Haridas S."/>
            <person name="Wolfe K.H."/>
            <person name="Lopes M.R."/>
            <person name="Hittinger C.T."/>
            <person name="Goeker M."/>
            <person name="Salamov A.A."/>
            <person name="Wisecaver J.H."/>
            <person name="Long T.M."/>
            <person name="Calvey C.H."/>
            <person name="Aerts A.L."/>
            <person name="Barry K.W."/>
            <person name="Choi C."/>
            <person name="Clum A."/>
            <person name="Coughlan A.Y."/>
            <person name="Deshpande S."/>
            <person name="Douglass A.P."/>
            <person name="Hanson S.J."/>
            <person name="Klenk H.-P."/>
            <person name="LaButti K.M."/>
            <person name="Lapidus A."/>
            <person name="Lindquist E.A."/>
            <person name="Lipzen A.M."/>
            <person name="Meier-Kolthoff J.P."/>
            <person name="Ohm R.A."/>
            <person name="Otillar R.P."/>
            <person name="Pangilinan J.L."/>
            <person name="Peng Y."/>
            <person name="Rokas A."/>
            <person name="Rosa C.A."/>
            <person name="Scheuner C."/>
            <person name="Sibirny A.A."/>
            <person name="Slot J.C."/>
            <person name="Stielow J.B."/>
            <person name="Sun H."/>
            <person name="Kurtzman C.P."/>
            <person name="Blackwell M."/>
            <person name="Grigoriev I.V."/>
            <person name="Jeffries T.W."/>
        </authorList>
    </citation>
    <scope>NUCLEOTIDE SEQUENCE [LARGE SCALE GENOMIC DNA]</scope>
    <source>
        <strain evidence="10 11">NRRL Y-11557</strain>
    </source>
</reference>
<evidence type="ECO:0000256" key="3">
    <source>
        <dbReference type="ARBA" id="ARBA00006340"/>
    </source>
</evidence>
<gene>
    <name evidence="10" type="ORF">LIPSTDRAFT_67652</name>
</gene>
<dbReference type="EMBL" id="KV454289">
    <property type="protein sequence ID" value="ODQ76683.1"/>
    <property type="molecule type" value="Genomic_DNA"/>
</dbReference>
<dbReference type="SUPFAM" id="SSF53271">
    <property type="entry name" value="PRTase-like"/>
    <property type="match status" value="1"/>
</dbReference>
<dbReference type="InterPro" id="IPR004467">
    <property type="entry name" value="Or_phspho_trans_dom"/>
</dbReference>
<evidence type="ECO:0000256" key="6">
    <source>
        <dbReference type="ARBA" id="ARBA00022676"/>
    </source>
</evidence>
<comment type="pathway">
    <text evidence="2">Pyrimidine metabolism; UMP biosynthesis via de novo pathway; UMP from orotate: step 1/2.</text>
</comment>
<feature type="domain" description="Phosphoribosyltransferase" evidence="9">
    <location>
        <begin position="50"/>
        <end position="166"/>
    </location>
</feature>
<keyword evidence="11" id="KW-1185">Reference proteome</keyword>
<evidence type="ECO:0000256" key="8">
    <source>
        <dbReference type="ARBA" id="ARBA00022975"/>
    </source>
</evidence>
<evidence type="ECO:0000256" key="2">
    <source>
        <dbReference type="ARBA" id="ARBA00004889"/>
    </source>
</evidence>
<dbReference type="Gene3D" id="3.40.50.2020">
    <property type="match status" value="1"/>
</dbReference>
<protein>
    <recommendedName>
        <fullName evidence="5">orotate phosphoribosyltransferase</fullName>
        <ecNumber evidence="5">2.4.2.10</ecNumber>
    </recommendedName>
</protein>
<keyword evidence="8" id="KW-0665">Pyrimidine biosynthesis</keyword>
<dbReference type="GO" id="GO:0004588">
    <property type="term" value="F:orotate phosphoribosyltransferase activity"/>
    <property type="evidence" value="ECO:0007669"/>
    <property type="project" value="UniProtKB-EC"/>
</dbReference>